<keyword evidence="6 9" id="KW-0720">Serine protease</keyword>
<evidence type="ECO:0000256" key="1">
    <source>
        <dbReference type="ARBA" id="ARBA00004613"/>
    </source>
</evidence>
<organism evidence="11 12">
    <name type="scientific">Spodoptera exigua</name>
    <name type="common">Beet armyworm</name>
    <name type="synonym">Noctua fulgens</name>
    <dbReference type="NCBI Taxonomy" id="7107"/>
    <lineage>
        <taxon>Eukaryota</taxon>
        <taxon>Metazoa</taxon>
        <taxon>Ecdysozoa</taxon>
        <taxon>Arthropoda</taxon>
        <taxon>Hexapoda</taxon>
        <taxon>Insecta</taxon>
        <taxon>Pterygota</taxon>
        <taxon>Neoptera</taxon>
        <taxon>Endopterygota</taxon>
        <taxon>Lepidoptera</taxon>
        <taxon>Glossata</taxon>
        <taxon>Ditrysia</taxon>
        <taxon>Noctuoidea</taxon>
        <taxon>Noctuidae</taxon>
        <taxon>Amphipyrinae</taxon>
        <taxon>Spodoptera</taxon>
    </lineage>
</organism>
<dbReference type="GO" id="GO:0006508">
    <property type="term" value="P:proteolysis"/>
    <property type="evidence" value="ECO:0007669"/>
    <property type="project" value="UniProtKB-KW"/>
</dbReference>
<evidence type="ECO:0000256" key="3">
    <source>
        <dbReference type="ARBA" id="ARBA00022670"/>
    </source>
</evidence>
<dbReference type="GO" id="GO:0004252">
    <property type="term" value="F:serine-type endopeptidase activity"/>
    <property type="evidence" value="ECO:0007669"/>
    <property type="project" value="InterPro"/>
</dbReference>
<evidence type="ECO:0000256" key="8">
    <source>
        <dbReference type="ARBA" id="ARBA00023157"/>
    </source>
</evidence>
<keyword evidence="3 9" id="KW-0645">Protease</keyword>
<keyword evidence="2" id="KW-0964">Secreted</keyword>
<evidence type="ECO:0000256" key="6">
    <source>
        <dbReference type="ARBA" id="ARBA00022825"/>
    </source>
</evidence>
<evidence type="ECO:0000313" key="11">
    <source>
        <dbReference type="EMBL" id="KAF9420438.1"/>
    </source>
</evidence>
<evidence type="ECO:0000256" key="7">
    <source>
        <dbReference type="ARBA" id="ARBA00023145"/>
    </source>
</evidence>
<name>A0A835GNK8_SPOEX</name>
<dbReference type="InterPro" id="IPR001314">
    <property type="entry name" value="Peptidase_S1A"/>
</dbReference>
<dbReference type="InterPro" id="IPR009003">
    <property type="entry name" value="Peptidase_S1_PA"/>
</dbReference>
<dbReference type="Proteomes" id="UP000648187">
    <property type="component" value="Unassembled WGS sequence"/>
</dbReference>
<sequence length="354" mass="38488">MESHYLMWWSLVVLPQSPSGHGGTARLPSGVTRLPPSLAQSSRCRELGLIWSVTLAPRPYRRRRPRPIIAGPASPPDYRVGCDSVRHVSRPLLPRGSRRSHRLQPCTCGVARGARVVGGEGVIPGEFPWLAALKRDGKVICGATVIARDHLITATHCVHGIEASRLSVLVGEYDVNNSRSDGYEVIHVVQHPDFNRYTYDYDIAVLRLADPLPDSLFRPACLPDAEDIDGLEGEEAIVTGWGSTVEKGPASNVPMKAAVQIWAQEECSGAGYGRRKVTPRMLCANAPDRDACTGDSGGPLLVSQPYFTLVGIVSWGRGCARPGYPGVYARVGRFLPWLRVALRHACTCQPPAYG</sequence>
<proteinExistence type="predicted"/>
<evidence type="ECO:0000256" key="4">
    <source>
        <dbReference type="ARBA" id="ARBA00022729"/>
    </source>
</evidence>
<dbReference type="Gene3D" id="2.40.10.10">
    <property type="entry name" value="Trypsin-like serine proteases"/>
    <property type="match status" value="1"/>
</dbReference>
<keyword evidence="4" id="KW-0732">Signal</keyword>
<dbReference type="InterPro" id="IPR001254">
    <property type="entry name" value="Trypsin_dom"/>
</dbReference>
<dbReference type="EMBL" id="JACKWZ010000032">
    <property type="protein sequence ID" value="KAF9420438.1"/>
    <property type="molecule type" value="Genomic_DNA"/>
</dbReference>
<evidence type="ECO:0000259" key="10">
    <source>
        <dbReference type="PROSITE" id="PS50240"/>
    </source>
</evidence>
<dbReference type="PANTHER" id="PTHR24252">
    <property type="entry name" value="ACROSIN-RELATED"/>
    <property type="match status" value="1"/>
</dbReference>
<evidence type="ECO:0000313" key="12">
    <source>
        <dbReference type="Proteomes" id="UP000648187"/>
    </source>
</evidence>
<keyword evidence="12" id="KW-1185">Reference proteome</keyword>
<protein>
    <recommendedName>
        <fullName evidence="10">Peptidase S1 domain-containing protein</fullName>
    </recommendedName>
</protein>
<dbReference type="CDD" id="cd00190">
    <property type="entry name" value="Tryp_SPc"/>
    <property type="match status" value="1"/>
</dbReference>
<accession>A0A835GNK8</accession>
<evidence type="ECO:0000256" key="5">
    <source>
        <dbReference type="ARBA" id="ARBA00022801"/>
    </source>
</evidence>
<comment type="subcellular location">
    <subcellularLocation>
        <location evidence="1">Secreted</location>
    </subcellularLocation>
</comment>
<gene>
    <name evidence="11" type="ORF">HW555_003360</name>
</gene>
<dbReference type="PROSITE" id="PS00135">
    <property type="entry name" value="TRYPSIN_SER"/>
    <property type="match status" value="1"/>
</dbReference>
<dbReference type="InterPro" id="IPR043504">
    <property type="entry name" value="Peptidase_S1_PA_chymotrypsin"/>
</dbReference>
<dbReference type="GO" id="GO:0005576">
    <property type="term" value="C:extracellular region"/>
    <property type="evidence" value="ECO:0007669"/>
    <property type="project" value="UniProtKB-SubCell"/>
</dbReference>
<dbReference type="AlphaFoldDB" id="A0A835GNK8"/>
<feature type="domain" description="Peptidase S1" evidence="10">
    <location>
        <begin position="116"/>
        <end position="343"/>
    </location>
</feature>
<comment type="caution">
    <text evidence="11">The sequence shown here is derived from an EMBL/GenBank/DDBJ whole genome shotgun (WGS) entry which is preliminary data.</text>
</comment>
<dbReference type="PRINTS" id="PR00722">
    <property type="entry name" value="CHYMOTRYPSIN"/>
</dbReference>
<dbReference type="PROSITE" id="PS00134">
    <property type="entry name" value="TRYPSIN_HIS"/>
    <property type="match status" value="1"/>
</dbReference>
<dbReference type="SMART" id="SM00020">
    <property type="entry name" value="Tryp_SPc"/>
    <property type="match status" value="1"/>
</dbReference>
<evidence type="ECO:0000256" key="2">
    <source>
        <dbReference type="ARBA" id="ARBA00022525"/>
    </source>
</evidence>
<keyword evidence="8" id="KW-1015">Disulfide bond</keyword>
<dbReference type="FunFam" id="2.40.10.10:FF:000146">
    <property type="entry name" value="Serine protease 53"/>
    <property type="match status" value="1"/>
</dbReference>
<evidence type="ECO:0000256" key="9">
    <source>
        <dbReference type="RuleBase" id="RU363034"/>
    </source>
</evidence>
<keyword evidence="5 9" id="KW-0378">Hydrolase</keyword>
<dbReference type="PROSITE" id="PS50240">
    <property type="entry name" value="TRYPSIN_DOM"/>
    <property type="match status" value="1"/>
</dbReference>
<dbReference type="SUPFAM" id="SSF50494">
    <property type="entry name" value="Trypsin-like serine proteases"/>
    <property type="match status" value="1"/>
</dbReference>
<dbReference type="PANTHER" id="PTHR24252:SF7">
    <property type="entry name" value="HYALIN"/>
    <property type="match status" value="1"/>
</dbReference>
<dbReference type="InterPro" id="IPR033116">
    <property type="entry name" value="TRYPSIN_SER"/>
</dbReference>
<keyword evidence="7" id="KW-0865">Zymogen</keyword>
<reference evidence="11" key="1">
    <citation type="submission" date="2020-08" db="EMBL/GenBank/DDBJ databases">
        <title>Spodoptera exigua strain:BAW_Kor-Di-RS1 Genome sequencing and assembly.</title>
        <authorList>
            <person name="Kim J."/>
            <person name="Nam H.Y."/>
            <person name="Kwon M."/>
            <person name="Choi J.H."/>
            <person name="Cho S.R."/>
            <person name="Kim G.-H."/>
        </authorList>
    </citation>
    <scope>NUCLEOTIDE SEQUENCE</scope>
    <source>
        <strain evidence="11">BAW_Kor-Di-RS1</strain>
        <tissue evidence="11">Whole-body</tissue>
    </source>
</reference>
<dbReference type="Pfam" id="PF00089">
    <property type="entry name" value="Trypsin"/>
    <property type="match status" value="1"/>
</dbReference>
<dbReference type="InterPro" id="IPR018114">
    <property type="entry name" value="TRYPSIN_HIS"/>
</dbReference>